<name>K3X5B6_GLOUD</name>
<dbReference type="eggNOG" id="ENOG502SR2J">
    <property type="taxonomic scope" value="Eukaryota"/>
</dbReference>
<evidence type="ECO:0000313" key="2">
    <source>
        <dbReference type="EnsemblProtists" id="PYU1_T012415"/>
    </source>
</evidence>
<dbReference type="PANTHER" id="PTHR40055:SF1">
    <property type="entry name" value="TRANSCRIPTIONAL REGULATOR YGIV-RELATED"/>
    <property type="match status" value="1"/>
</dbReference>
<dbReference type="VEuPathDB" id="FungiDB:PYU1_G012389"/>
<sequence length="176" mass="19449">MSATITSSTSSSLKDDEAGKVTITSIPQVRVLALRGVVANYRAQTQLWSELTAFCEAHRIAIAGACFTIDYNREYKPKDVDLEVCLPISVETEIPAPEDPSWGKIQERELPAIPKAAVITHLGNYDGLPPVYEMLYKWISDNSHTPNGLVREVYLHMDPCDTTEASCITQVQQPIA</sequence>
<proteinExistence type="predicted"/>
<organism evidence="2 3">
    <name type="scientific">Globisporangium ultimum (strain ATCC 200006 / CBS 805.95 / DAOM BR144)</name>
    <name type="common">Pythium ultimum</name>
    <dbReference type="NCBI Taxonomy" id="431595"/>
    <lineage>
        <taxon>Eukaryota</taxon>
        <taxon>Sar</taxon>
        <taxon>Stramenopiles</taxon>
        <taxon>Oomycota</taxon>
        <taxon>Peronosporomycetes</taxon>
        <taxon>Pythiales</taxon>
        <taxon>Pythiaceae</taxon>
        <taxon>Globisporangium</taxon>
    </lineage>
</organism>
<dbReference type="PANTHER" id="PTHR40055">
    <property type="entry name" value="TRANSCRIPTIONAL REGULATOR YGIV-RELATED"/>
    <property type="match status" value="1"/>
</dbReference>
<accession>K3X5B6</accession>
<dbReference type="STRING" id="431595.K3X5B6"/>
<dbReference type="InterPro" id="IPR011256">
    <property type="entry name" value="Reg_factor_effector_dom_sf"/>
</dbReference>
<reference evidence="3" key="2">
    <citation type="submission" date="2010-04" db="EMBL/GenBank/DDBJ databases">
        <authorList>
            <person name="Buell R."/>
            <person name="Hamilton J."/>
            <person name="Hostetler J."/>
        </authorList>
    </citation>
    <scope>NUCLEOTIDE SEQUENCE [LARGE SCALE GENOMIC DNA]</scope>
    <source>
        <strain evidence="3">DAOM:BR144</strain>
    </source>
</reference>
<dbReference type="InterPro" id="IPR029442">
    <property type="entry name" value="GyrI-like"/>
</dbReference>
<dbReference type="InParanoid" id="K3X5B6"/>
<reference evidence="2" key="3">
    <citation type="submission" date="2015-02" db="UniProtKB">
        <authorList>
            <consortium name="EnsemblProtists"/>
        </authorList>
    </citation>
    <scope>IDENTIFICATION</scope>
    <source>
        <strain evidence="2">DAOM BR144</strain>
    </source>
</reference>
<dbReference type="Proteomes" id="UP000019132">
    <property type="component" value="Unassembled WGS sequence"/>
</dbReference>
<evidence type="ECO:0000313" key="3">
    <source>
        <dbReference type="Proteomes" id="UP000019132"/>
    </source>
</evidence>
<dbReference type="EnsemblProtists" id="PYU1_T012415">
    <property type="protein sequence ID" value="PYU1_T012415"/>
    <property type="gene ID" value="PYU1_G012389"/>
</dbReference>
<dbReference type="HOGENOM" id="CLU_112244_0_0_1"/>
<dbReference type="InterPro" id="IPR010499">
    <property type="entry name" value="AraC_E-bd"/>
</dbReference>
<protein>
    <recommendedName>
        <fullName evidence="1">AraC effector-binding domain-containing protein</fullName>
    </recommendedName>
</protein>
<dbReference type="SMART" id="SM00871">
    <property type="entry name" value="AraC_E_bind"/>
    <property type="match status" value="1"/>
</dbReference>
<dbReference type="AlphaFoldDB" id="K3X5B6"/>
<dbReference type="Gene3D" id="3.20.80.10">
    <property type="entry name" value="Regulatory factor, effector binding domain"/>
    <property type="match status" value="1"/>
</dbReference>
<keyword evidence="3" id="KW-1185">Reference proteome</keyword>
<dbReference type="SUPFAM" id="SSF55136">
    <property type="entry name" value="Probable bacterial effector-binding domain"/>
    <property type="match status" value="1"/>
</dbReference>
<dbReference type="InterPro" id="IPR050908">
    <property type="entry name" value="SmbC-like"/>
</dbReference>
<dbReference type="Pfam" id="PF06445">
    <property type="entry name" value="GyrI-like"/>
    <property type="match status" value="1"/>
</dbReference>
<dbReference type="OMA" id="WISDNSH"/>
<feature type="domain" description="AraC effector-binding" evidence="1">
    <location>
        <begin position="19"/>
        <end position="176"/>
    </location>
</feature>
<dbReference type="EMBL" id="GL376610">
    <property type="status" value="NOT_ANNOTATED_CDS"/>
    <property type="molecule type" value="Genomic_DNA"/>
</dbReference>
<reference evidence="3" key="1">
    <citation type="journal article" date="2010" name="Genome Biol.">
        <title>Genome sequence of the necrotrophic plant pathogen Pythium ultimum reveals original pathogenicity mechanisms and effector repertoire.</title>
        <authorList>
            <person name="Levesque C.A."/>
            <person name="Brouwer H."/>
            <person name="Cano L."/>
            <person name="Hamilton J.P."/>
            <person name="Holt C."/>
            <person name="Huitema E."/>
            <person name="Raffaele S."/>
            <person name="Robideau G.P."/>
            <person name="Thines M."/>
            <person name="Win J."/>
            <person name="Zerillo M.M."/>
            <person name="Beakes G.W."/>
            <person name="Boore J.L."/>
            <person name="Busam D."/>
            <person name="Dumas B."/>
            <person name="Ferriera S."/>
            <person name="Fuerstenberg S.I."/>
            <person name="Gachon C.M."/>
            <person name="Gaulin E."/>
            <person name="Govers F."/>
            <person name="Grenville-Briggs L."/>
            <person name="Horner N."/>
            <person name="Hostetler J."/>
            <person name="Jiang R.H."/>
            <person name="Johnson J."/>
            <person name="Krajaejun T."/>
            <person name="Lin H."/>
            <person name="Meijer H.J."/>
            <person name="Moore B."/>
            <person name="Morris P."/>
            <person name="Phuntmart V."/>
            <person name="Puiu D."/>
            <person name="Shetty J."/>
            <person name="Stajich J.E."/>
            <person name="Tripathy S."/>
            <person name="Wawra S."/>
            <person name="van West P."/>
            <person name="Whitty B.R."/>
            <person name="Coutinho P.M."/>
            <person name="Henrissat B."/>
            <person name="Martin F."/>
            <person name="Thomas P.D."/>
            <person name="Tyler B.M."/>
            <person name="De Vries R.P."/>
            <person name="Kamoun S."/>
            <person name="Yandell M."/>
            <person name="Tisserat N."/>
            <person name="Buell C.R."/>
        </authorList>
    </citation>
    <scope>NUCLEOTIDE SEQUENCE</scope>
    <source>
        <strain evidence="3">DAOM:BR144</strain>
    </source>
</reference>
<evidence type="ECO:0000259" key="1">
    <source>
        <dbReference type="SMART" id="SM00871"/>
    </source>
</evidence>